<dbReference type="RefSeq" id="WP_143019278.1">
    <property type="nucleotide sequence ID" value="NZ_FNGG01000002.1"/>
</dbReference>
<keyword evidence="3" id="KW-1185">Reference proteome</keyword>
<proteinExistence type="predicted"/>
<organism evidence="2 3">
    <name type="scientific">Salinimicrobium catena</name>
    <dbReference type="NCBI Taxonomy" id="390640"/>
    <lineage>
        <taxon>Bacteria</taxon>
        <taxon>Pseudomonadati</taxon>
        <taxon>Bacteroidota</taxon>
        <taxon>Flavobacteriia</taxon>
        <taxon>Flavobacteriales</taxon>
        <taxon>Flavobacteriaceae</taxon>
        <taxon>Salinimicrobium</taxon>
    </lineage>
</organism>
<dbReference type="AlphaFoldDB" id="A0A1H5L8A2"/>
<dbReference type="EMBL" id="FNUG01000002">
    <property type="protein sequence ID" value="SEE73312.1"/>
    <property type="molecule type" value="Genomic_DNA"/>
</dbReference>
<feature type="signal peptide" evidence="1">
    <location>
        <begin position="1"/>
        <end position="19"/>
    </location>
</feature>
<name>A0A1H5L8A2_9FLAO</name>
<evidence type="ECO:0000256" key="1">
    <source>
        <dbReference type="SAM" id="SignalP"/>
    </source>
</evidence>
<gene>
    <name evidence="2" type="ORF">SAMN04488034_102180</name>
</gene>
<keyword evidence="1" id="KW-0732">Signal</keyword>
<protein>
    <submittedName>
        <fullName evidence="2">Uncharacterized protein</fullName>
    </submittedName>
</protein>
<dbReference type="STRING" id="390640.SAMN04488034_102180"/>
<sequence>MKTLIICIVLVLAAGVSRAQEITELKEAKVGFAPLSSEVVRDGNSYAFNVKESYMGEFEANPIAFMEAYFDIDNFIDEVRHENYDSYEVTFSSKKGQLKADFDKEGNLGAISERFKNIVLPASLREQLYRDHKGWAMVKNVRVSRGENGLIDKEFYRIKLRNGSKSKTLKINSMAAERNEVASN</sequence>
<accession>A0A1H5L8A2</accession>
<feature type="chain" id="PRO_5011519331" evidence="1">
    <location>
        <begin position="20"/>
        <end position="184"/>
    </location>
</feature>
<dbReference type="Proteomes" id="UP000199448">
    <property type="component" value="Unassembled WGS sequence"/>
</dbReference>
<evidence type="ECO:0000313" key="2">
    <source>
        <dbReference type="EMBL" id="SEE73312.1"/>
    </source>
</evidence>
<dbReference type="SUPFAM" id="SSF160574">
    <property type="entry name" value="BT0923-like"/>
    <property type="match status" value="1"/>
</dbReference>
<reference evidence="2 3" key="1">
    <citation type="submission" date="2016-10" db="EMBL/GenBank/DDBJ databases">
        <authorList>
            <person name="de Groot N.N."/>
        </authorList>
    </citation>
    <scope>NUCLEOTIDE SEQUENCE [LARGE SCALE GENOMIC DNA]</scope>
    <source>
        <strain evidence="2 3">DSM 23553</strain>
    </source>
</reference>
<evidence type="ECO:0000313" key="3">
    <source>
        <dbReference type="Proteomes" id="UP000199448"/>
    </source>
</evidence>
<dbReference type="OrthoDB" id="668160at2"/>